<feature type="compositionally biased region" description="Acidic residues" evidence="2">
    <location>
        <begin position="512"/>
        <end position="535"/>
    </location>
</feature>
<gene>
    <name evidence="3" type="ORF">TSOC_003159</name>
</gene>
<feature type="region of interest" description="Disordered" evidence="2">
    <location>
        <begin position="510"/>
        <end position="554"/>
    </location>
</feature>
<keyword evidence="4" id="KW-1185">Reference proteome</keyword>
<dbReference type="AlphaFoldDB" id="A0A2J8AC89"/>
<dbReference type="Gene3D" id="3.80.10.10">
    <property type="entry name" value="Ribonuclease Inhibitor"/>
    <property type="match status" value="1"/>
</dbReference>
<evidence type="ECO:0000313" key="3">
    <source>
        <dbReference type="EMBL" id="PNH10129.1"/>
    </source>
</evidence>
<organism evidence="3 4">
    <name type="scientific">Tetrabaena socialis</name>
    <dbReference type="NCBI Taxonomy" id="47790"/>
    <lineage>
        <taxon>Eukaryota</taxon>
        <taxon>Viridiplantae</taxon>
        <taxon>Chlorophyta</taxon>
        <taxon>core chlorophytes</taxon>
        <taxon>Chlorophyceae</taxon>
        <taxon>CS clade</taxon>
        <taxon>Chlamydomonadales</taxon>
        <taxon>Tetrabaenaceae</taxon>
        <taxon>Tetrabaena</taxon>
    </lineage>
</organism>
<feature type="compositionally biased region" description="Basic and acidic residues" evidence="2">
    <location>
        <begin position="536"/>
        <end position="554"/>
    </location>
</feature>
<evidence type="ECO:0000313" key="4">
    <source>
        <dbReference type="Proteomes" id="UP000236333"/>
    </source>
</evidence>
<name>A0A2J8AC89_9CHLO</name>
<protein>
    <submittedName>
        <fullName evidence="3">Uncharacterized protein</fullName>
    </submittedName>
</protein>
<proteinExistence type="predicted"/>
<dbReference type="GO" id="GO:0005930">
    <property type="term" value="C:axoneme"/>
    <property type="evidence" value="ECO:0007669"/>
    <property type="project" value="UniProtKB-SubCell"/>
</dbReference>
<dbReference type="EMBL" id="PGGS01000065">
    <property type="protein sequence ID" value="PNH10129.1"/>
    <property type="molecule type" value="Genomic_DNA"/>
</dbReference>
<comment type="subcellular location">
    <subcellularLocation>
        <location evidence="1">Cytoplasm</location>
        <location evidence="1">Cytoskeleton</location>
        <location evidence="1">Cilium axoneme</location>
    </subcellularLocation>
</comment>
<dbReference type="InterPro" id="IPR032675">
    <property type="entry name" value="LRR_dom_sf"/>
</dbReference>
<evidence type="ECO:0000256" key="2">
    <source>
        <dbReference type="SAM" id="MobiDB-lite"/>
    </source>
</evidence>
<dbReference type="Proteomes" id="UP000236333">
    <property type="component" value="Unassembled WGS sequence"/>
</dbReference>
<reference evidence="3 4" key="1">
    <citation type="journal article" date="2017" name="Mol. Biol. Evol.">
        <title>The 4-celled Tetrabaena socialis nuclear genome reveals the essential components for genetic control of cell number at the origin of multicellularity in the volvocine lineage.</title>
        <authorList>
            <person name="Featherston J."/>
            <person name="Arakaki Y."/>
            <person name="Hanschen E.R."/>
            <person name="Ferris P.J."/>
            <person name="Michod R.E."/>
            <person name="Olson B.J.S.C."/>
            <person name="Nozaki H."/>
            <person name="Durand P.M."/>
        </authorList>
    </citation>
    <scope>NUCLEOTIDE SEQUENCE [LARGE SCALE GENOMIC DNA]</scope>
    <source>
        <strain evidence="3 4">NIES-571</strain>
    </source>
</reference>
<dbReference type="SUPFAM" id="SSF52047">
    <property type="entry name" value="RNI-like"/>
    <property type="match status" value="1"/>
</dbReference>
<sequence>MPTTLPTLKGIKLDPPVLLAIAAALPALTRLRVLDAEAASANKASAAGLVTLFGHEAGAAAAEGGARPVPFLAALELHGAVLHDLGELGPALRSCAHLRELHLASDTVWHDLPDKTAAQLAALTQLKVLRLGNYPREAVPRLCAALPGLTGLGLGNFRQRHQAAASLFTALRGLQCLNLGDSSVSVSGLSALVQLTCLEVFAFAVPAQPPRDTHHRWMPPPTYGPRSARGLVAACPLPPLLRRLVLHGKGHRIEVLAALQAPACLEAVELRHCEPELWLRRDASVVSDVGVLQLGGEAALLAAFSFLAAPGVRPRPDTLSLIYFSGGGNSRQPCQPLRPLPHGGGSGGGPAHHGAWLAVLGSLGVRKLRLDGVDLNEQDLRTMVQHAPTLEELTLGGGRLPAAALPVLASLPRLQMLQLGAQSVWPQLDTAPRGPINFPPEAPQVLLALCTAAVHRCGLPLRKLRLASGMQTRRDLPALEQQAKQLLRAAGLDPRMLVVQWGREESIIEDTPMYEEDEEYAESDDGFDSEDDEEGAYERREMERRHERREFMLL</sequence>
<evidence type="ECO:0000256" key="1">
    <source>
        <dbReference type="ARBA" id="ARBA00004430"/>
    </source>
</evidence>
<comment type="caution">
    <text evidence="3">The sequence shown here is derived from an EMBL/GenBank/DDBJ whole genome shotgun (WGS) entry which is preliminary data.</text>
</comment>
<accession>A0A2J8AC89</accession>